<dbReference type="RefSeq" id="XP_063122041.1">
    <property type="nucleotide sequence ID" value="XM_063265971.1"/>
</dbReference>
<protein>
    <submittedName>
        <fullName evidence="2">RIKEN cDNA 4931429L15 gene like</fullName>
    </submittedName>
</protein>
<proteinExistence type="predicted"/>
<gene>
    <name evidence="2 4" type="primary">4931429L15Rikl</name>
    <name evidence="4" type="synonym">LOC500990</name>
</gene>
<evidence type="ECO:0000256" key="1">
    <source>
        <dbReference type="SAM" id="MobiDB-lite"/>
    </source>
</evidence>
<name>A0A0G2JTV6_RAT</name>
<dbReference type="AGR" id="RGD:1561633"/>
<dbReference type="RefSeq" id="XP_063122039.1">
    <property type="nucleotide sequence ID" value="XM_063265969.1"/>
</dbReference>
<dbReference type="InParanoid" id="A0A0G2JTV6"/>
<dbReference type="RefSeq" id="NP_001381309.1">
    <property type="nucleotide sequence ID" value="NM_001394380.1"/>
</dbReference>
<dbReference type="GeneTree" id="ENSGT00520000058142"/>
<dbReference type="RefSeq" id="XP_063122040.1">
    <property type="nucleotide sequence ID" value="XM_063265970.1"/>
</dbReference>
<feature type="compositionally biased region" description="Polar residues" evidence="1">
    <location>
        <begin position="328"/>
        <end position="346"/>
    </location>
</feature>
<reference evidence="2" key="2">
    <citation type="submission" date="2025-08" db="UniProtKB">
        <authorList>
            <consortium name="Ensembl"/>
        </authorList>
    </citation>
    <scope>IDENTIFICATION</scope>
    <source>
        <strain evidence="2">Brown Norway</strain>
    </source>
</reference>
<evidence type="ECO:0000313" key="4">
    <source>
        <dbReference type="RGD" id="1561633"/>
    </source>
</evidence>
<feature type="compositionally biased region" description="Polar residues" evidence="1">
    <location>
        <begin position="117"/>
        <end position="126"/>
    </location>
</feature>
<dbReference type="RGD" id="1561633">
    <property type="gene designation" value="4931429L15Rikl"/>
</dbReference>
<reference evidence="2" key="3">
    <citation type="submission" date="2025-09" db="UniProtKB">
        <authorList>
            <consortium name="Ensembl"/>
        </authorList>
    </citation>
    <scope>IDENTIFICATION</scope>
    <source>
        <strain evidence="2">Brown Norway</strain>
    </source>
</reference>
<reference evidence="2" key="1">
    <citation type="submission" date="2024-01" db="EMBL/GenBank/DDBJ databases">
        <title>GRCr8: a new rat reference genome assembly contstructed from accurate long reads and long range scaffolding.</title>
        <authorList>
            <person name="Doris P.A."/>
            <person name="Kalbfleisch T."/>
            <person name="Li K."/>
            <person name="Howe K."/>
            <person name="Wood J."/>
        </authorList>
    </citation>
    <scope>NUCLEOTIDE SEQUENCE [LARGE SCALE GENOMIC DNA]</scope>
    <source>
        <strain evidence="2">Brown Norway</strain>
    </source>
</reference>
<dbReference type="Ensembl" id="ENSRNOT00000077748.3">
    <property type="protein sequence ID" value="ENSRNOP00000068861.2"/>
    <property type="gene ID" value="ENSRNOG00000038867.4"/>
</dbReference>
<evidence type="ECO:0000313" key="3">
    <source>
        <dbReference type="Proteomes" id="UP000002494"/>
    </source>
</evidence>
<feature type="region of interest" description="Disordered" evidence="1">
    <location>
        <begin position="116"/>
        <end position="135"/>
    </location>
</feature>
<dbReference type="ExpressionAtlas" id="A0A0G2JTV6">
    <property type="expression patterns" value="baseline"/>
</dbReference>
<sequence length="368" mass="42003">MQFNPFSQDTWRHGHRRAYSNISERLSCLTLQEPSVSHLYQIFSPGDRRSYLLDDSLSNSIQRESLAVPMGLEDSGSRGQQKQQQPGAVLEDLEEQEIAPTDVKYRLQLLDEAPLRSKSSSVQSQGHKPGWIPSSKTHREWFKPWKMDMTYPENERSHSGHTQGRRMTPRAQWRHVEYDSQDQDTQSPVWSQALFPGLDKSSQGVIQCTQHVSREREMVSGWSMTHAPQEMGQAKQGPAFLKTKGTAKFNVATTARMSCLPPLKLLEKKVKSRCPPNTPGIFQDWRAQPQGLYGSDERLLAPFEDQVNTRVTYMPLFTEKVKFVSPKTAVSNPKQTHSQLSRTNQPAFPGQFRNWTSGREHLEKGLPE</sequence>
<dbReference type="Proteomes" id="UP000002494">
    <property type="component" value="Chromosome 8"/>
</dbReference>
<dbReference type="RefSeq" id="XP_063122037.1">
    <property type="nucleotide sequence ID" value="XM_063265967.1"/>
</dbReference>
<dbReference type="eggNOG" id="ENOG502RYX9">
    <property type="taxonomic scope" value="Eukaryota"/>
</dbReference>
<feature type="region of interest" description="Disordered" evidence="1">
    <location>
        <begin position="328"/>
        <end position="368"/>
    </location>
</feature>
<feature type="region of interest" description="Disordered" evidence="1">
    <location>
        <begin position="70"/>
        <end position="96"/>
    </location>
</feature>
<dbReference type="Bgee" id="ENSRNOG00000038867">
    <property type="expression patterns" value="Expressed in testis"/>
</dbReference>
<dbReference type="GeneID" id="500990"/>
<organism evidence="2 3">
    <name type="scientific">Rattus norvegicus</name>
    <name type="common">Rat</name>
    <dbReference type="NCBI Taxonomy" id="10116"/>
    <lineage>
        <taxon>Eukaryota</taxon>
        <taxon>Metazoa</taxon>
        <taxon>Chordata</taxon>
        <taxon>Craniata</taxon>
        <taxon>Vertebrata</taxon>
        <taxon>Euteleostomi</taxon>
        <taxon>Mammalia</taxon>
        <taxon>Eutheria</taxon>
        <taxon>Euarchontoglires</taxon>
        <taxon>Glires</taxon>
        <taxon>Rodentia</taxon>
        <taxon>Myomorpha</taxon>
        <taxon>Muroidea</taxon>
        <taxon>Muridae</taxon>
        <taxon>Murinae</taxon>
        <taxon>Rattus</taxon>
    </lineage>
</organism>
<feature type="compositionally biased region" description="Polar residues" evidence="1">
    <location>
        <begin position="77"/>
        <end position="86"/>
    </location>
</feature>
<dbReference type="AlphaFoldDB" id="A0A0G2JTV6"/>
<dbReference type="CTD" id="500990"/>
<keyword evidence="3" id="KW-1185">Reference proteome</keyword>
<dbReference type="RefSeq" id="XP_063122036.1">
    <property type="nucleotide sequence ID" value="XM_063265966.1"/>
</dbReference>
<dbReference type="RefSeq" id="XP_063122038.1">
    <property type="nucleotide sequence ID" value="XM_063265968.1"/>
</dbReference>
<evidence type="ECO:0000313" key="2">
    <source>
        <dbReference type="Ensembl" id="ENSRNOP00000068861.2"/>
    </source>
</evidence>
<accession>A0A0G2JTV6</accession>
<feature type="compositionally biased region" description="Basic and acidic residues" evidence="1">
    <location>
        <begin position="358"/>
        <end position="368"/>
    </location>
</feature>